<dbReference type="Proteomes" id="UP000316968">
    <property type="component" value="Chromosome"/>
</dbReference>
<evidence type="ECO:0000313" key="2">
    <source>
        <dbReference type="Proteomes" id="UP000316968"/>
    </source>
</evidence>
<dbReference type="KEGG" id="saca:FFV09_14730"/>
<evidence type="ECO:0000313" key="1">
    <source>
        <dbReference type="EMBL" id="QDH21984.1"/>
    </source>
</evidence>
<organism evidence="1 2">
    <name type="scientific">Saccharibacillus brassicae</name>
    <dbReference type="NCBI Taxonomy" id="2583377"/>
    <lineage>
        <taxon>Bacteria</taxon>
        <taxon>Bacillati</taxon>
        <taxon>Bacillota</taxon>
        <taxon>Bacilli</taxon>
        <taxon>Bacillales</taxon>
        <taxon>Paenibacillaceae</taxon>
        <taxon>Saccharibacillus</taxon>
    </lineage>
</organism>
<accession>A0A4Y6UXX1</accession>
<gene>
    <name evidence="1" type="ORF">FFV09_14730</name>
</gene>
<name>A0A4Y6UXX1_SACBS</name>
<dbReference type="OrthoDB" id="2679065at2"/>
<dbReference type="AlphaFoldDB" id="A0A4Y6UXX1"/>
<keyword evidence="2" id="KW-1185">Reference proteome</keyword>
<dbReference type="EMBL" id="CP041217">
    <property type="protein sequence ID" value="QDH21984.1"/>
    <property type="molecule type" value="Genomic_DNA"/>
</dbReference>
<protein>
    <submittedName>
        <fullName evidence="1">Uncharacterized protein</fullName>
    </submittedName>
</protein>
<proteinExistence type="predicted"/>
<reference evidence="1 2" key="1">
    <citation type="submission" date="2019-06" db="EMBL/GenBank/DDBJ databases">
        <title>Saccharibacillus brassicae sp. nov., an endophytic bacterium isolated from Chinese cabbage seeds (Brassica pekinensis).</title>
        <authorList>
            <person name="Jiang L."/>
            <person name="Lee J."/>
            <person name="Kim S.W."/>
        </authorList>
    </citation>
    <scope>NUCLEOTIDE SEQUENCE [LARGE SCALE GENOMIC DNA]</scope>
    <source>
        <strain evidence="2">KCTC 43072 / ATSA2</strain>
    </source>
</reference>
<dbReference type="RefSeq" id="WP_141448528.1">
    <property type="nucleotide sequence ID" value="NZ_CP041217.1"/>
</dbReference>
<dbReference type="PROSITE" id="PS51257">
    <property type="entry name" value="PROKAR_LIPOPROTEIN"/>
    <property type="match status" value="1"/>
</dbReference>
<sequence length="160" mass="17064">MYGKRAGVVGISMLIAALLGGCAETETPERSAAPASEAAVPNGQAASSVREYTGSGEAWTARYAMYIPEGGGKMRGRLTVHYEEPGSAPTGELKYSYYGTDIESGSGTMDVKQSPAEALYLLRDLTTTEYSPDEAGTVELLLIWDEGGRTETIRLEPKET</sequence>